<dbReference type="AlphaFoldDB" id="A0A5N8VMQ2"/>
<proteinExistence type="predicted"/>
<comment type="caution">
    <text evidence="2">The sequence shown here is derived from an EMBL/GenBank/DDBJ whole genome shotgun (WGS) entry which is preliminary data.</text>
</comment>
<reference evidence="2 3" key="1">
    <citation type="submission" date="2019-07" db="EMBL/GenBank/DDBJ databases">
        <title>New species of Amycolatopsis and Streptomyces.</title>
        <authorList>
            <person name="Duangmal K."/>
            <person name="Teo W.F.A."/>
            <person name="Lipun K."/>
        </authorList>
    </citation>
    <scope>NUCLEOTIDE SEQUENCE [LARGE SCALE GENOMIC DNA]</scope>
    <source>
        <strain evidence="2 3">NBRC 109810</strain>
    </source>
</reference>
<evidence type="ECO:0000313" key="3">
    <source>
        <dbReference type="Proteomes" id="UP000325849"/>
    </source>
</evidence>
<feature type="region of interest" description="Disordered" evidence="1">
    <location>
        <begin position="1"/>
        <end position="40"/>
    </location>
</feature>
<protein>
    <submittedName>
        <fullName evidence="2">Uncharacterized protein</fullName>
    </submittedName>
</protein>
<name>A0A5N8VMQ2_9ACTN</name>
<keyword evidence="3" id="KW-1185">Reference proteome</keyword>
<gene>
    <name evidence="2" type="ORF">FNH09_36660</name>
</gene>
<sequence length="69" mass="7777">MTPTGDRGPARARWDGPPQARRRPAGGPPRGRPRADSGLAGHHARVTYLTWWGYTMHSSYDRTRLRIPI</sequence>
<evidence type="ECO:0000256" key="1">
    <source>
        <dbReference type="SAM" id="MobiDB-lite"/>
    </source>
</evidence>
<dbReference type="EMBL" id="VJZD01000231">
    <property type="protein sequence ID" value="MPY36563.1"/>
    <property type="molecule type" value="Genomic_DNA"/>
</dbReference>
<dbReference type="Proteomes" id="UP000325849">
    <property type="component" value="Unassembled WGS sequence"/>
</dbReference>
<organism evidence="2 3">
    <name type="scientific">Streptomyces adustus</name>
    <dbReference type="NCBI Taxonomy" id="1609272"/>
    <lineage>
        <taxon>Bacteria</taxon>
        <taxon>Bacillati</taxon>
        <taxon>Actinomycetota</taxon>
        <taxon>Actinomycetes</taxon>
        <taxon>Kitasatosporales</taxon>
        <taxon>Streptomycetaceae</taxon>
        <taxon>Streptomyces</taxon>
    </lineage>
</organism>
<evidence type="ECO:0000313" key="2">
    <source>
        <dbReference type="EMBL" id="MPY36563.1"/>
    </source>
</evidence>
<accession>A0A5N8VMQ2</accession>